<evidence type="ECO:0000313" key="2">
    <source>
        <dbReference type="EMBL" id="GIT96112.1"/>
    </source>
</evidence>
<evidence type="ECO:0000256" key="1">
    <source>
        <dbReference type="SAM" id="MobiDB-lite"/>
    </source>
</evidence>
<keyword evidence="3" id="KW-1185">Reference proteome</keyword>
<dbReference type="Proteomes" id="UP000786693">
    <property type="component" value="Unassembled WGS sequence"/>
</dbReference>
<reference evidence="2 3" key="1">
    <citation type="submission" date="2021-05" db="EMBL/GenBank/DDBJ databases">
        <title>Bacteria Genome sequencing.</title>
        <authorList>
            <person name="Takabe Y."/>
            <person name="Nakajima Y."/>
            <person name="Suzuki S."/>
            <person name="Shiozaki T."/>
        </authorList>
    </citation>
    <scope>NUCLEOTIDE SEQUENCE [LARGE SCALE GENOMIC DNA]</scope>
    <source>
        <strain evidence="2 3">AI_62</strain>
    </source>
</reference>
<evidence type="ECO:0000313" key="3">
    <source>
        <dbReference type="Proteomes" id="UP000786693"/>
    </source>
</evidence>
<sequence>MLAGDARKIEGLGGPRRGRKRDKREDYVFHFPSPSRLGGFMGNDDGQLGRIRETIPAPARSFAGTRGDTGSP</sequence>
<feature type="region of interest" description="Disordered" evidence="1">
    <location>
        <begin position="1"/>
        <end position="25"/>
    </location>
</feature>
<proteinExistence type="predicted"/>
<organism evidence="2 3">
    <name type="scientific">Jannaschia pagri</name>
    <dbReference type="NCBI Taxonomy" id="2829797"/>
    <lineage>
        <taxon>Bacteria</taxon>
        <taxon>Pseudomonadati</taxon>
        <taxon>Pseudomonadota</taxon>
        <taxon>Alphaproteobacteria</taxon>
        <taxon>Rhodobacterales</taxon>
        <taxon>Roseobacteraceae</taxon>
        <taxon>Jannaschia</taxon>
    </lineage>
</organism>
<accession>A0ABQ4NNX2</accession>
<name>A0ABQ4NNX2_9RHOB</name>
<dbReference type="EMBL" id="BPFH01000005">
    <property type="protein sequence ID" value="GIT96112.1"/>
    <property type="molecule type" value="Genomic_DNA"/>
</dbReference>
<comment type="caution">
    <text evidence="2">The sequence shown here is derived from an EMBL/GenBank/DDBJ whole genome shotgun (WGS) entry which is preliminary data.</text>
</comment>
<gene>
    <name evidence="2" type="ORF">JANAI62_27350</name>
</gene>
<protein>
    <submittedName>
        <fullName evidence="2">Uncharacterized protein</fullName>
    </submittedName>
</protein>
<feature type="compositionally biased region" description="Basic and acidic residues" evidence="1">
    <location>
        <begin position="1"/>
        <end position="10"/>
    </location>
</feature>